<name>A0AAD4QHV0_9AGAM</name>
<evidence type="ECO:0000313" key="2">
    <source>
        <dbReference type="Proteomes" id="UP001201163"/>
    </source>
</evidence>
<comment type="caution">
    <text evidence="1">The sequence shown here is derived from an EMBL/GenBank/DDBJ whole genome shotgun (WGS) entry which is preliminary data.</text>
</comment>
<keyword evidence="2" id="KW-1185">Reference proteome</keyword>
<organism evidence="1 2">
    <name type="scientific">Lactarius akahatsu</name>
    <dbReference type="NCBI Taxonomy" id="416441"/>
    <lineage>
        <taxon>Eukaryota</taxon>
        <taxon>Fungi</taxon>
        <taxon>Dikarya</taxon>
        <taxon>Basidiomycota</taxon>
        <taxon>Agaricomycotina</taxon>
        <taxon>Agaricomycetes</taxon>
        <taxon>Russulales</taxon>
        <taxon>Russulaceae</taxon>
        <taxon>Lactarius</taxon>
    </lineage>
</organism>
<accession>A0AAD4QHV0</accession>
<dbReference type="EMBL" id="JAKELL010000001">
    <property type="protein sequence ID" value="KAH9001047.1"/>
    <property type="molecule type" value="Genomic_DNA"/>
</dbReference>
<sequence length="370" mass="41546">MEVVPFDELNALGKILGLNAERLRNNYNLWGPSARVCISLTKNPDDVGSHAQSVADAANSLTSQYGDFKSTSTRKLFVVRPTSSSRRMATVEFGTNHLRGIVARAYARHDHATRVTFYKAISRLSLFSSPAGQMYEINVFLWFRHARNTDFLRCTSSTTGLPLAIPACPGNLRFLSKLNELHEMYERGRPICWVPISGTLPTLDAVVLTYDSLITVQITIASKHSANNLAFEDVYRNLPRRLKTKPWCHVFISDSDYNAKSLREQDLTIPEGTHIYSAVVDVEKLDSEIVTEDRVEALEKESKYVRTITALAICDSVFENVHSFCFCWTHSGLLISYGLRDKSPPHCHTFRRSGSPASVEPTLLHTRCTS</sequence>
<dbReference type="AlphaFoldDB" id="A0AAD4QHV0"/>
<protein>
    <submittedName>
        <fullName evidence="1">Uncharacterized protein</fullName>
    </submittedName>
</protein>
<gene>
    <name evidence="1" type="ORF">EDB92DRAFT_2847</name>
</gene>
<evidence type="ECO:0000313" key="1">
    <source>
        <dbReference type="EMBL" id="KAH9001047.1"/>
    </source>
</evidence>
<dbReference type="Proteomes" id="UP001201163">
    <property type="component" value="Unassembled WGS sequence"/>
</dbReference>
<reference evidence="1" key="1">
    <citation type="submission" date="2022-01" db="EMBL/GenBank/DDBJ databases">
        <title>Comparative genomics reveals a dynamic genome evolution in the ectomycorrhizal milk-cap (Lactarius) mushrooms.</title>
        <authorList>
            <consortium name="DOE Joint Genome Institute"/>
            <person name="Lebreton A."/>
            <person name="Tang N."/>
            <person name="Kuo A."/>
            <person name="LaButti K."/>
            <person name="Drula E."/>
            <person name="Barry K."/>
            <person name="Clum A."/>
            <person name="Lipzen A."/>
            <person name="Mousain D."/>
            <person name="Ng V."/>
            <person name="Wang R."/>
            <person name="Wang X."/>
            <person name="Dai Y."/>
            <person name="Henrissat B."/>
            <person name="Grigoriev I.V."/>
            <person name="Guerin-Laguette A."/>
            <person name="Yu F."/>
            <person name="Martin F.M."/>
        </authorList>
    </citation>
    <scope>NUCLEOTIDE SEQUENCE</scope>
    <source>
        <strain evidence="1">QP</strain>
    </source>
</reference>
<proteinExistence type="predicted"/>